<keyword evidence="1" id="KW-0472">Membrane</keyword>
<keyword evidence="1" id="KW-1133">Transmembrane helix</keyword>
<dbReference type="AlphaFoldDB" id="A0A3L6DU37"/>
<sequence length="156" mass="16780">MMVLASVASTSFVVLLLFSLPSCLPLRATPFLAEGVGAGASSLYSSNTSPDTDPCSGYCTSTRTFHSMHTPSFSPSSDVTFVFLAFTLFFLPNLLPPPTIATVSRLMLFDASMGRVSLAPGLSSCVLPRRTRWRLPHLGYLGNEESRSEILDNQGP</sequence>
<feature type="chain" id="PRO_5018119732" description="Secreted protein" evidence="2">
    <location>
        <begin position="29"/>
        <end position="156"/>
    </location>
</feature>
<feature type="signal peptide" evidence="2">
    <location>
        <begin position="1"/>
        <end position="28"/>
    </location>
</feature>
<dbReference type="Proteomes" id="UP000251960">
    <property type="component" value="Chromosome 8"/>
</dbReference>
<proteinExistence type="predicted"/>
<keyword evidence="2" id="KW-0732">Signal</keyword>
<reference evidence="3" key="1">
    <citation type="journal article" date="2018" name="Nat. Genet.">
        <title>Extensive intraspecific gene order and gene structural variations between Mo17 and other maize genomes.</title>
        <authorList>
            <person name="Sun S."/>
            <person name="Zhou Y."/>
            <person name="Chen J."/>
            <person name="Shi J."/>
            <person name="Zhao H."/>
            <person name="Zhao H."/>
            <person name="Song W."/>
            <person name="Zhang M."/>
            <person name="Cui Y."/>
            <person name="Dong X."/>
            <person name="Liu H."/>
            <person name="Ma X."/>
            <person name="Jiao Y."/>
            <person name="Wang B."/>
            <person name="Wei X."/>
            <person name="Stein J.C."/>
            <person name="Glaubitz J.C."/>
            <person name="Lu F."/>
            <person name="Yu G."/>
            <person name="Liang C."/>
            <person name="Fengler K."/>
            <person name="Li B."/>
            <person name="Rafalski A."/>
            <person name="Schnable P.S."/>
            <person name="Ware D.H."/>
            <person name="Buckler E.S."/>
            <person name="Lai J."/>
        </authorList>
    </citation>
    <scope>NUCLEOTIDE SEQUENCE [LARGE SCALE GENOMIC DNA]</scope>
    <source>
        <tissue evidence="3">Seedling</tissue>
    </source>
</reference>
<comment type="caution">
    <text evidence="3">The sequence shown here is derived from an EMBL/GenBank/DDBJ whole genome shotgun (WGS) entry which is preliminary data.</text>
</comment>
<evidence type="ECO:0008006" key="4">
    <source>
        <dbReference type="Google" id="ProtNLM"/>
    </source>
</evidence>
<organism evidence="3">
    <name type="scientific">Zea mays</name>
    <name type="common">Maize</name>
    <dbReference type="NCBI Taxonomy" id="4577"/>
    <lineage>
        <taxon>Eukaryota</taxon>
        <taxon>Viridiplantae</taxon>
        <taxon>Streptophyta</taxon>
        <taxon>Embryophyta</taxon>
        <taxon>Tracheophyta</taxon>
        <taxon>Spermatophyta</taxon>
        <taxon>Magnoliopsida</taxon>
        <taxon>Liliopsida</taxon>
        <taxon>Poales</taxon>
        <taxon>Poaceae</taxon>
        <taxon>PACMAD clade</taxon>
        <taxon>Panicoideae</taxon>
        <taxon>Andropogonodae</taxon>
        <taxon>Andropogoneae</taxon>
        <taxon>Tripsacinae</taxon>
        <taxon>Zea</taxon>
    </lineage>
</organism>
<feature type="transmembrane region" description="Helical" evidence="1">
    <location>
        <begin position="79"/>
        <end position="95"/>
    </location>
</feature>
<evidence type="ECO:0000313" key="3">
    <source>
        <dbReference type="EMBL" id="PWZ12135.1"/>
    </source>
</evidence>
<dbReference type="EMBL" id="NCVQ01000009">
    <property type="protein sequence ID" value="PWZ12135.1"/>
    <property type="molecule type" value="Genomic_DNA"/>
</dbReference>
<protein>
    <recommendedName>
        <fullName evidence="4">Secreted protein</fullName>
    </recommendedName>
</protein>
<keyword evidence="1" id="KW-0812">Transmembrane</keyword>
<evidence type="ECO:0000256" key="2">
    <source>
        <dbReference type="SAM" id="SignalP"/>
    </source>
</evidence>
<evidence type="ECO:0000256" key="1">
    <source>
        <dbReference type="SAM" id="Phobius"/>
    </source>
</evidence>
<gene>
    <name evidence="3" type="ORF">Zm00014a_014431</name>
</gene>
<name>A0A3L6DU37_MAIZE</name>
<accession>A0A3L6DU37</accession>